<feature type="domain" description="VOC" evidence="1">
    <location>
        <begin position="31"/>
        <end position="164"/>
    </location>
</feature>
<dbReference type="InterPro" id="IPR037523">
    <property type="entry name" value="VOC_core"/>
</dbReference>
<dbReference type="EMBL" id="REFR01000012">
    <property type="protein sequence ID" value="RMB04827.1"/>
    <property type="molecule type" value="Genomic_DNA"/>
</dbReference>
<dbReference type="Pfam" id="PF00903">
    <property type="entry name" value="Glyoxalase"/>
    <property type="match status" value="1"/>
</dbReference>
<dbReference type="InterPro" id="IPR004360">
    <property type="entry name" value="Glyas_Fos-R_dOase_dom"/>
</dbReference>
<keyword evidence="2" id="KW-0456">Lyase</keyword>
<dbReference type="PANTHER" id="PTHR21366">
    <property type="entry name" value="GLYOXALASE FAMILY PROTEIN"/>
    <property type="match status" value="1"/>
</dbReference>
<comment type="caution">
    <text evidence="2">The sequence shown here is derived from an EMBL/GenBank/DDBJ whole genome shotgun (WGS) entry which is preliminary data.</text>
</comment>
<dbReference type="SUPFAM" id="SSF54593">
    <property type="entry name" value="Glyoxalase/Bleomycin resistance protein/Dihydroxybiphenyl dioxygenase"/>
    <property type="match status" value="1"/>
</dbReference>
<evidence type="ECO:0000313" key="2">
    <source>
        <dbReference type="EMBL" id="RMB04827.1"/>
    </source>
</evidence>
<keyword evidence="3" id="KW-1185">Reference proteome</keyword>
<keyword evidence="2" id="KW-0223">Dioxygenase</keyword>
<dbReference type="InterPro" id="IPR050383">
    <property type="entry name" value="GlyoxalaseI/FosfomycinResist"/>
</dbReference>
<dbReference type="GO" id="GO:0016829">
    <property type="term" value="F:lyase activity"/>
    <property type="evidence" value="ECO:0007669"/>
    <property type="project" value="UniProtKB-KW"/>
</dbReference>
<dbReference type="AlphaFoldDB" id="A0A3M0C7Y7"/>
<dbReference type="Proteomes" id="UP000271227">
    <property type="component" value="Unassembled WGS sequence"/>
</dbReference>
<sequence>MTLAFWKPSETPIEDLRVQLNARREQTPLQKLHHHVWRCRDAATTRKFYEELLELPLVAAVVEMEDPYTKEPTPYVHLYFELADGSWLAFFDFPAHFERTGETYKNYDFWAHHIAIRVKDQATVDRFKEKVEAAGLELIVADHGYCRSIYFHDPNGLCVEITTNVPETERYFADKERDINADMDHWQKVKTDYLKTVATSK</sequence>
<organism evidence="2 3">
    <name type="scientific">Eilatimonas milleporae</name>
    <dbReference type="NCBI Taxonomy" id="911205"/>
    <lineage>
        <taxon>Bacteria</taxon>
        <taxon>Pseudomonadati</taxon>
        <taxon>Pseudomonadota</taxon>
        <taxon>Alphaproteobacteria</taxon>
        <taxon>Kordiimonadales</taxon>
        <taxon>Kordiimonadaceae</taxon>
        <taxon>Eilatimonas</taxon>
    </lineage>
</organism>
<dbReference type="InParanoid" id="A0A3M0C7Y7"/>
<dbReference type="PROSITE" id="PS51819">
    <property type="entry name" value="VOC"/>
    <property type="match status" value="1"/>
</dbReference>
<dbReference type="PANTHER" id="PTHR21366:SF30">
    <property type="entry name" value="BLL2330 PROTEIN"/>
    <property type="match status" value="1"/>
</dbReference>
<dbReference type="RefSeq" id="WP_121939094.1">
    <property type="nucleotide sequence ID" value="NZ_REFR01000012.1"/>
</dbReference>
<protein>
    <submittedName>
        <fullName evidence="2">Catechol 2,3-dioxygenase-like lactoylglutathione lyase family enzyme</fullName>
    </submittedName>
</protein>
<dbReference type="InterPro" id="IPR029068">
    <property type="entry name" value="Glyas_Bleomycin-R_OHBP_Dase"/>
</dbReference>
<dbReference type="OrthoDB" id="9803142at2"/>
<evidence type="ECO:0000313" key="3">
    <source>
        <dbReference type="Proteomes" id="UP000271227"/>
    </source>
</evidence>
<dbReference type="Gene3D" id="3.10.180.10">
    <property type="entry name" value="2,3-Dihydroxybiphenyl 1,2-Dioxygenase, domain 1"/>
    <property type="match status" value="1"/>
</dbReference>
<accession>A0A3M0C7Y7</accession>
<dbReference type="CDD" id="cd06587">
    <property type="entry name" value="VOC"/>
    <property type="match status" value="1"/>
</dbReference>
<name>A0A3M0C7Y7_9PROT</name>
<gene>
    <name evidence="2" type="ORF">BXY39_2394</name>
</gene>
<proteinExistence type="predicted"/>
<reference evidence="2 3" key="1">
    <citation type="submission" date="2018-10" db="EMBL/GenBank/DDBJ databases">
        <title>Genomic Encyclopedia of Archaeal and Bacterial Type Strains, Phase II (KMG-II): from individual species to whole genera.</title>
        <authorList>
            <person name="Goeker M."/>
        </authorList>
    </citation>
    <scope>NUCLEOTIDE SEQUENCE [LARGE SCALE GENOMIC DNA]</scope>
    <source>
        <strain evidence="2 3">DSM 25217</strain>
    </source>
</reference>
<evidence type="ECO:0000259" key="1">
    <source>
        <dbReference type="PROSITE" id="PS51819"/>
    </source>
</evidence>
<keyword evidence="2" id="KW-0560">Oxidoreductase</keyword>
<dbReference type="GO" id="GO:0051213">
    <property type="term" value="F:dioxygenase activity"/>
    <property type="evidence" value="ECO:0007669"/>
    <property type="project" value="UniProtKB-KW"/>
</dbReference>